<comment type="caution">
    <text evidence="2">The sequence shown here is derived from an EMBL/GenBank/DDBJ whole genome shotgun (WGS) entry which is preliminary data.</text>
</comment>
<proteinExistence type="predicted"/>
<feature type="region of interest" description="Disordered" evidence="1">
    <location>
        <begin position="209"/>
        <end position="228"/>
    </location>
</feature>
<organism evidence="2 3">
    <name type="scientific">Mycena albidolilacea</name>
    <dbReference type="NCBI Taxonomy" id="1033008"/>
    <lineage>
        <taxon>Eukaryota</taxon>
        <taxon>Fungi</taxon>
        <taxon>Dikarya</taxon>
        <taxon>Basidiomycota</taxon>
        <taxon>Agaricomycotina</taxon>
        <taxon>Agaricomycetes</taxon>
        <taxon>Agaricomycetidae</taxon>
        <taxon>Agaricales</taxon>
        <taxon>Marasmiineae</taxon>
        <taxon>Mycenaceae</taxon>
        <taxon>Mycena</taxon>
    </lineage>
</organism>
<protein>
    <submittedName>
        <fullName evidence="2">Uncharacterized protein</fullName>
    </submittedName>
</protein>
<sequence length="267" mass="29880">MAMGMAQRPGTSTGYEGAATAGYMDVDVDMGESPIRPTFPTGPSPLPSDALLQRKRQRCLPPPRALSCSPRRTRRWWRIINNSRRSSTIIIGSNRSRSGASSLQQLHQQQAQAAYLGPYAYLHEMGMVETEMMHGYPAADMEDMGPLDMEQAGGGYQTQHPLELERQQPHHIEAVVDYSADLPVYHTPLPQHPHYTQALQHHPAWRISGLSGSTIPSRRTPKRSSRHRRLGYLHTPLGYHHFAQTMPSYDGSVTLGMGFSMRPEDAR</sequence>
<reference evidence="2" key="1">
    <citation type="submission" date="2023-03" db="EMBL/GenBank/DDBJ databases">
        <title>Massive genome expansion in bonnet fungi (Mycena s.s.) driven by repeated elements and novel gene families across ecological guilds.</title>
        <authorList>
            <consortium name="Lawrence Berkeley National Laboratory"/>
            <person name="Harder C.B."/>
            <person name="Miyauchi S."/>
            <person name="Viragh M."/>
            <person name="Kuo A."/>
            <person name="Thoen E."/>
            <person name="Andreopoulos B."/>
            <person name="Lu D."/>
            <person name="Skrede I."/>
            <person name="Drula E."/>
            <person name="Henrissat B."/>
            <person name="Morin E."/>
            <person name="Kohler A."/>
            <person name="Barry K."/>
            <person name="LaButti K."/>
            <person name="Morin E."/>
            <person name="Salamov A."/>
            <person name="Lipzen A."/>
            <person name="Mereny Z."/>
            <person name="Hegedus B."/>
            <person name="Baldrian P."/>
            <person name="Stursova M."/>
            <person name="Weitz H."/>
            <person name="Taylor A."/>
            <person name="Grigoriev I.V."/>
            <person name="Nagy L.G."/>
            <person name="Martin F."/>
            <person name="Kauserud H."/>
        </authorList>
    </citation>
    <scope>NUCLEOTIDE SEQUENCE</scope>
    <source>
        <strain evidence="2">CBHHK002</strain>
    </source>
</reference>
<evidence type="ECO:0000313" key="3">
    <source>
        <dbReference type="Proteomes" id="UP001218218"/>
    </source>
</evidence>
<accession>A0AAD6ZTI3</accession>
<dbReference type="AlphaFoldDB" id="A0AAD6ZTI3"/>
<keyword evidence="3" id="KW-1185">Reference proteome</keyword>
<feature type="compositionally biased region" description="Basic residues" evidence="1">
    <location>
        <begin position="219"/>
        <end position="228"/>
    </location>
</feature>
<evidence type="ECO:0000313" key="2">
    <source>
        <dbReference type="EMBL" id="KAJ7339101.1"/>
    </source>
</evidence>
<name>A0AAD6ZTI3_9AGAR</name>
<gene>
    <name evidence="2" type="ORF">DFH08DRAFT_250232</name>
</gene>
<evidence type="ECO:0000256" key="1">
    <source>
        <dbReference type="SAM" id="MobiDB-lite"/>
    </source>
</evidence>
<dbReference type="EMBL" id="JARIHO010000028">
    <property type="protein sequence ID" value="KAJ7339101.1"/>
    <property type="molecule type" value="Genomic_DNA"/>
</dbReference>
<dbReference type="Proteomes" id="UP001218218">
    <property type="component" value="Unassembled WGS sequence"/>
</dbReference>